<keyword evidence="3" id="KW-0560">Oxidoreductase</keyword>
<dbReference type="PRINTS" id="PR00081">
    <property type="entry name" value="GDHRDH"/>
</dbReference>
<gene>
    <name evidence="5" type="ORF">EDD36DRAFT_467642</name>
</gene>
<sequence length="239" mass="26177">MAELSAQKLFEMTGRSAVITGAGNGLGRMIARGFVANGATTLVLVDRNQKWLEDTRTQLLEISHQVSATTTPTIHLVQGDLGDEEALQRVISETIATLAKSDEPGTSTCSSIARVSVKSPRHIHLRPISRQTRRIDARSALLRARDVLPHQLVRTVGGRGNVICFSSVASLHFSQFAPAYQTSKAAVNHLVVTMTAEFAEFYVRVNAISPGLFPSDMNPKDPKHPNYNNMAFEREMPAR</sequence>
<dbReference type="EMBL" id="MU404358">
    <property type="protein sequence ID" value="KAI1610582.1"/>
    <property type="molecule type" value="Genomic_DNA"/>
</dbReference>
<evidence type="ECO:0000256" key="1">
    <source>
        <dbReference type="ARBA" id="ARBA00006484"/>
    </source>
</evidence>
<keyword evidence="6" id="KW-1185">Reference proteome</keyword>
<name>A0AAN6IAD9_9EURO</name>
<evidence type="ECO:0000313" key="5">
    <source>
        <dbReference type="EMBL" id="KAI1610582.1"/>
    </source>
</evidence>
<comment type="caution">
    <text evidence="5">The sequence shown here is derived from an EMBL/GenBank/DDBJ whole genome shotgun (WGS) entry which is preliminary data.</text>
</comment>
<keyword evidence="2" id="KW-0521">NADP</keyword>
<dbReference type="InterPro" id="IPR002347">
    <property type="entry name" value="SDR_fam"/>
</dbReference>
<dbReference type="InterPro" id="IPR052178">
    <property type="entry name" value="Sec_Metab_Biosynth_SDR"/>
</dbReference>
<reference evidence="5" key="1">
    <citation type="journal article" date="2022" name="bioRxiv">
        <title>Deciphering the potential niche of two novel black yeast fungi from a biological soil crust based on their genomes, phenotypes, and melanin regulation.</title>
        <authorList>
            <consortium name="DOE Joint Genome Institute"/>
            <person name="Carr E.C."/>
            <person name="Barton Q."/>
            <person name="Grambo S."/>
            <person name="Sullivan M."/>
            <person name="Renfro C.M."/>
            <person name="Kuo A."/>
            <person name="Pangilinan J."/>
            <person name="Lipzen A."/>
            <person name="Keymanesh K."/>
            <person name="Savage E."/>
            <person name="Barry K."/>
            <person name="Grigoriev I.V."/>
            <person name="Riekhof W.R."/>
            <person name="Harris S.S."/>
        </authorList>
    </citation>
    <scope>NUCLEOTIDE SEQUENCE</scope>
    <source>
        <strain evidence="5">JF 03-4F</strain>
    </source>
</reference>
<dbReference type="CDD" id="cd05233">
    <property type="entry name" value="SDR_c"/>
    <property type="match status" value="1"/>
</dbReference>
<evidence type="ECO:0000313" key="6">
    <source>
        <dbReference type="Proteomes" id="UP001203852"/>
    </source>
</evidence>
<dbReference type="GO" id="GO:0016491">
    <property type="term" value="F:oxidoreductase activity"/>
    <property type="evidence" value="ECO:0007669"/>
    <property type="project" value="UniProtKB-KW"/>
</dbReference>
<dbReference type="Proteomes" id="UP001203852">
    <property type="component" value="Unassembled WGS sequence"/>
</dbReference>
<evidence type="ECO:0000256" key="2">
    <source>
        <dbReference type="ARBA" id="ARBA00022857"/>
    </source>
</evidence>
<dbReference type="SUPFAM" id="SSF51735">
    <property type="entry name" value="NAD(P)-binding Rossmann-fold domains"/>
    <property type="match status" value="1"/>
</dbReference>
<evidence type="ECO:0000256" key="3">
    <source>
        <dbReference type="ARBA" id="ARBA00023002"/>
    </source>
</evidence>
<dbReference type="Pfam" id="PF00106">
    <property type="entry name" value="adh_short"/>
    <property type="match status" value="1"/>
</dbReference>
<accession>A0AAN6IAD9</accession>
<evidence type="ECO:0000256" key="4">
    <source>
        <dbReference type="SAM" id="MobiDB-lite"/>
    </source>
</evidence>
<dbReference type="InterPro" id="IPR036291">
    <property type="entry name" value="NAD(P)-bd_dom_sf"/>
</dbReference>
<dbReference type="PANTHER" id="PTHR43618">
    <property type="entry name" value="7-ALPHA-HYDROXYSTEROID DEHYDROGENASE"/>
    <property type="match status" value="1"/>
</dbReference>
<dbReference type="Gene3D" id="3.40.50.720">
    <property type="entry name" value="NAD(P)-binding Rossmann-like Domain"/>
    <property type="match status" value="1"/>
</dbReference>
<protein>
    <submittedName>
        <fullName evidence="5">3-oxoacyl-reductase</fullName>
    </submittedName>
</protein>
<dbReference type="AlphaFoldDB" id="A0AAN6IAD9"/>
<proteinExistence type="inferred from homology"/>
<feature type="region of interest" description="Disordered" evidence="4">
    <location>
        <begin position="216"/>
        <end position="239"/>
    </location>
</feature>
<comment type="similarity">
    <text evidence="1">Belongs to the short-chain dehydrogenases/reductases (SDR) family.</text>
</comment>
<organism evidence="5 6">
    <name type="scientific">Exophiala viscosa</name>
    <dbReference type="NCBI Taxonomy" id="2486360"/>
    <lineage>
        <taxon>Eukaryota</taxon>
        <taxon>Fungi</taxon>
        <taxon>Dikarya</taxon>
        <taxon>Ascomycota</taxon>
        <taxon>Pezizomycotina</taxon>
        <taxon>Eurotiomycetes</taxon>
        <taxon>Chaetothyriomycetidae</taxon>
        <taxon>Chaetothyriales</taxon>
        <taxon>Herpotrichiellaceae</taxon>
        <taxon>Exophiala</taxon>
    </lineage>
</organism>
<dbReference type="PANTHER" id="PTHR43618:SF8">
    <property type="entry name" value="7ALPHA-HYDROXYSTEROID DEHYDROGENASE"/>
    <property type="match status" value="1"/>
</dbReference>